<evidence type="ECO:0000313" key="1">
    <source>
        <dbReference type="EMBL" id="MFD2100011.1"/>
    </source>
</evidence>
<comment type="caution">
    <text evidence="1">The sequence shown here is derived from an EMBL/GenBank/DDBJ whole genome shotgun (WGS) entry which is preliminary data.</text>
</comment>
<keyword evidence="2" id="KW-1185">Reference proteome</keyword>
<protein>
    <submittedName>
        <fullName evidence="1">Uncharacterized protein</fullName>
    </submittedName>
</protein>
<proteinExistence type="predicted"/>
<accession>A0ABW4XWS0</accession>
<evidence type="ECO:0000313" key="2">
    <source>
        <dbReference type="Proteomes" id="UP001597342"/>
    </source>
</evidence>
<organism evidence="1 2">
    <name type="scientific">Flagellimonas iocasae</name>
    <dbReference type="NCBI Taxonomy" id="2055905"/>
    <lineage>
        <taxon>Bacteria</taxon>
        <taxon>Pseudomonadati</taxon>
        <taxon>Bacteroidota</taxon>
        <taxon>Flavobacteriia</taxon>
        <taxon>Flavobacteriales</taxon>
        <taxon>Flavobacteriaceae</taxon>
        <taxon>Flagellimonas</taxon>
    </lineage>
</organism>
<reference evidence="2" key="1">
    <citation type="journal article" date="2019" name="Int. J. Syst. Evol. Microbiol.">
        <title>The Global Catalogue of Microorganisms (GCM) 10K type strain sequencing project: providing services to taxonomists for standard genome sequencing and annotation.</title>
        <authorList>
            <consortium name="The Broad Institute Genomics Platform"/>
            <consortium name="The Broad Institute Genome Sequencing Center for Infectious Disease"/>
            <person name="Wu L."/>
            <person name="Ma J."/>
        </authorList>
    </citation>
    <scope>NUCLEOTIDE SEQUENCE [LARGE SCALE GENOMIC DNA]</scope>
    <source>
        <strain evidence="2">JCM 3389</strain>
    </source>
</reference>
<dbReference type="RefSeq" id="WP_379830756.1">
    <property type="nucleotide sequence ID" value="NZ_JBHUHU010000003.1"/>
</dbReference>
<sequence length="103" mass="11868">MLRAMAFPFVSVLLICSLLAAPVIPFLDKELSKSLVLSAEEEKSSKKEESEKKFDEMDFFVKNYFTDASEFLLQKQDYTTAGYLFLVMEYTVEILDPPPRKLI</sequence>
<gene>
    <name evidence="1" type="ORF">ACFSJE_09515</name>
</gene>
<name>A0ABW4XWS0_9FLAO</name>
<dbReference type="EMBL" id="JBHUHU010000003">
    <property type="protein sequence ID" value="MFD2100011.1"/>
    <property type="molecule type" value="Genomic_DNA"/>
</dbReference>
<dbReference type="Proteomes" id="UP001597342">
    <property type="component" value="Unassembled WGS sequence"/>
</dbReference>